<reference evidence="2 3" key="1">
    <citation type="journal article" date="2015" name="Microbiome">
        <title>Genomic resolution of linkages in carbon, nitrogen, and sulfur cycling among widespread estuary sediment bacteria.</title>
        <authorList>
            <person name="Baker B.J."/>
            <person name="Lazar C.S."/>
            <person name="Teske A.P."/>
            <person name="Dick G.J."/>
        </authorList>
    </citation>
    <scope>NUCLEOTIDE SEQUENCE [LARGE SCALE GENOMIC DNA]</scope>
    <source>
        <strain evidence="2">DG_78</strain>
    </source>
</reference>
<dbReference type="InterPro" id="IPR007730">
    <property type="entry name" value="SPOR-like_dom"/>
</dbReference>
<dbReference type="PROSITE" id="PS51724">
    <property type="entry name" value="SPOR"/>
    <property type="match status" value="1"/>
</dbReference>
<proteinExistence type="predicted"/>
<dbReference type="Gene3D" id="3.30.70.1070">
    <property type="entry name" value="Sporulation related repeat"/>
    <property type="match status" value="1"/>
</dbReference>
<protein>
    <recommendedName>
        <fullName evidence="1">SPOR domain-containing protein</fullName>
    </recommendedName>
</protein>
<dbReference type="Pfam" id="PF05036">
    <property type="entry name" value="SPOR"/>
    <property type="match status" value="1"/>
</dbReference>
<gene>
    <name evidence="2" type="ORF">AMJ52_09360</name>
</gene>
<dbReference type="GO" id="GO:0042834">
    <property type="term" value="F:peptidoglycan binding"/>
    <property type="evidence" value="ECO:0007669"/>
    <property type="project" value="InterPro"/>
</dbReference>
<dbReference type="Proteomes" id="UP000051012">
    <property type="component" value="Unassembled WGS sequence"/>
</dbReference>
<feature type="domain" description="SPOR" evidence="1">
    <location>
        <begin position="114"/>
        <end position="190"/>
    </location>
</feature>
<dbReference type="AlphaFoldDB" id="A0A0S7Y7Y5"/>
<comment type="caution">
    <text evidence="2">The sequence shown here is derived from an EMBL/GenBank/DDBJ whole genome shotgun (WGS) entry which is preliminary data.</text>
</comment>
<sequence length="194" mass="21574">MKKILLIGCIIFFVLCAPKKTTVETEGLEEVIVFGEEEGYVIEEPVYPEEEVTEPEEIAVVPPPIEEEPMPVIEEPVSVIEEPSVPPPVEEAPPPVIEEPYVPPAPPPALTPSPLRVFGFRIQIFASSTEKNANRVASDASSVLTERVYVDYVAPYYKVRVGDCLTYEDAETLKNRMLRQGYHGAFIVETMVTP</sequence>
<evidence type="ECO:0000313" key="2">
    <source>
        <dbReference type="EMBL" id="KPJ70846.1"/>
    </source>
</evidence>
<dbReference type="SUPFAM" id="SSF110997">
    <property type="entry name" value="Sporulation related repeat"/>
    <property type="match status" value="1"/>
</dbReference>
<evidence type="ECO:0000313" key="3">
    <source>
        <dbReference type="Proteomes" id="UP000051012"/>
    </source>
</evidence>
<accession>A0A0S7Y7Y5</accession>
<organism evidence="2 3">
    <name type="scientific">candidate division TA06 bacterium DG_78</name>
    <dbReference type="NCBI Taxonomy" id="1703772"/>
    <lineage>
        <taxon>Bacteria</taxon>
        <taxon>Bacteria division TA06</taxon>
    </lineage>
</organism>
<evidence type="ECO:0000259" key="1">
    <source>
        <dbReference type="PROSITE" id="PS51724"/>
    </source>
</evidence>
<name>A0A0S7Y7Y5_UNCT6</name>
<dbReference type="EMBL" id="LJNI01000154">
    <property type="protein sequence ID" value="KPJ70846.1"/>
    <property type="molecule type" value="Genomic_DNA"/>
</dbReference>
<dbReference type="InterPro" id="IPR036680">
    <property type="entry name" value="SPOR-like_sf"/>
</dbReference>